<evidence type="ECO:0000313" key="4">
    <source>
        <dbReference type="Proteomes" id="UP000183208"/>
    </source>
</evidence>
<dbReference type="Pfam" id="PF02371">
    <property type="entry name" value="Transposase_20"/>
    <property type="match status" value="1"/>
</dbReference>
<dbReference type="InterPro" id="IPR003346">
    <property type="entry name" value="Transposase_20"/>
</dbReference>
<dbReference type="InterPro" id="IPR047650">
    <property type="entry name" value="Transpos_IS110"/>
</dbReference>
<dbReference type="PANTHER" id="PTHR33055:SF3">
    <property type="entry name" value="PUTATIVE TRANSPOSASE FOR IS117-RELATED"/>
    <property type="match status" value="1"/>
</dbReference>
<protein>
    <submittedName>
        <fullName evidence="3">Transposase</fullName>
    </submittedName>
</protein>
<accession>A0A1H5DXB1</accession>
<dbReference type="InterPro" id="IPR002525">
    <property type="entry name" value="Transp_IS110-like_N"/>
</dbReference>
<evidence type="ECO:0000313" key="3">
    <source>
        <dbReference type="EMBL" id="SED83384.1"/>
    </source>
</evidence>
<dbReference type="GO" id="GO:0004803">
    <property type="term" value="F:transposase activity"/>
    <property type="evidence" value="ECO:0007669"/>
    <property type="project" value="InterPro"/>
</dbReference>
<feature type="domain" description="Transposase IS116/IS110/IS902 C-terminal" evidence="2">
    <location>
        <begin position="192"/>
        <end position="275"/>
    </location>
</feature>
<sequence length="315" mass="34317">MTKSNITTAGIDTSKAKLDIAVHDRAERWQVTNDLAGWRSHVASLAKSGVTRVGIEATGGYERGVVEHLRAAGFIVLLLQPLQVKAFGRVHLRRAKNDALDAILIAACAAAVDPPEIAPDPRLTELADYLTFLEQIEEDIKRFKNRLEHIDEPALRRIVNSDIARLKARKAAQIRDIAKRLRGHGDLAKRLKLVLSIPGIGERTALAIVIRMPELGCVSREEAAALAGLAPFAADSGQHRGQRKIAGGRSRLRRSLFAAALPAAFRWNKALVALYARLTAKGKAHNAALIACARKLLIYANTVVQRGTPWTENAA</sequence>
<dbReference type="Proteomes" id="UP000183208">
    <property type="component" value="Unassembled WGS sequence"/>
</dbReference>
<reference evidence="3 4" key="1">
    <citation type="submission" date="2016-10" db="EMBL/GenBank/DDBJ databases">
        <authorList>
            <person name="de Groot N.N."/>
        </authorList>
    </citation>
    <scope>NUCLEOTIDE SEQUENCE [LARGE SCALE GENOMIC DNA]</scope>
    <source>
        <strain evidence="3 4">GAS522</strain>
    </source>
</reference>
<dbReference type="NCBIfam" id="NF033542">
    <property type="entry name" value="transpos_IS110"/>
    <property type="match status" value="1"/>
</dbReference>
<evidence type="ECO:0000259" key="2">
    <source>
        <dbReference type="Pfam" id="PF02371"/>
    </source>
</evidence>
<name>A0A1H5DXB1_9BRAD</name>
<dbReference type="GO" id="GO:0003677">
    <property type="term" value="F:DNA binding"/>
    <property type="evidence" value="ECO:0007669"/>
    <property type="project" value="InterPro"/>
</dbReference>
<dbReference type="EMBL" id="FNTI01000001">
    <property type="protein sequence ID" value="SED83384.1"/>
    <property type="molecule type" value="Genomic_DNA"/>
</dbReference>
<dbReference type="AlphaFoldDB" id="A0A1H5DXB1"/>
<evidence type="ECO:0000259" key="1">
    <source>
        <dbReference type="Pfam" id="PF01548"/>
    </source>
</evidence>
<dbReference type="GO" id="GO:0006313">
    <property type="term" value="P:DNA transposition"/>
    <property type="evidence" value="ECO:0007669"/>
    <property type="project" value="InterPro"/>
</dbReference>
<gene>
    <name evidence="3" type="ORF">SAMN05444171_5330</name>
</gene>
<organism evidence="3 4">
    <name type="scientific">Bradyrhizobium lablabi</name>
    <dbReference type="NCBI Taxonomy" id="722472"/>
    <lineage>
        <taxon>Bacteria</taxon>
        <taxon>Pseudomonadati</taxon>
        <taxon>Pseudomonadota</taxon>
        <taxon>Alphaproteobacteria</taxon>
        <taxon>Hyphomicrobiales</taxon>
        <taxon>Nitrobacteraceae</taxon>
        <taxon>Bradyrhizobium</taxon>
    </lineage>
</organism>
<dbReference type="OrthoDB" id="8261795at2"/>
<dbReference type="Pfam" id="PF01548">
    <property type="entry name" value="DEDD_Tnp_IS110"/>
    <property type="match status" value="1"/>
</dbReference>
<proteinExistence type="predicted"/>
<feature type="domain" description="Transposase IS110-like N-terminal" evidence="1">
    <location>
        <begin position="9"/>
        <end position="149"/>
    </location>
</feature>
<dbReference type="RefSeq" id="WP_074825381.1">
    <property type="nucleotide sequence ID" value="NZ_FNTI01000001.1"/>
</dbReference>
<dbReference type="PANTHER" id="PTHR33055">
    <property type="entry name" value="TRANSPOSASE FOR INSERTION SEQUENCE ELEMENT IS1111A"/>
    <property type="match status" value="1"/>
</dbReference>